<organism evidence="2 3">
    <name type="scientific">Myroides indicus</name>
    <dbReference type="NCBI Taxonomy" id="1323422"/>
    <lineage>
        <taxon>Bacteria</taxon>
        <taxon>Pseudomonadati</taxon>
        <taxon>Bacteroidota</taxon>
        <taxon>Flavobacteriia</taxon>
        <taxon>Flavobacteriales</taxon>
        <taxon>Flavobacteriaceae</taxon>
        <taxon>Myroides</taxon>
    </lineage>
</organism>
<dbReference type="OrthoDB" id="9803598at2"/>
<reference evidence="2 3" key="1">
    <citation type="submission" date="2019-03" db="EMBL/GenBank/DDBJ databases">
        <title>Genomic Encyclopedia of Archaeal and Bacterial Type Strains, Phase II (KMG-II): from individual species to whole genera.</title>
        <authorList>
            <person name="Goeker M."/>
        </authorList>
    </citation>
    <scope>NUCLEOTIDE SEQUENCE [LARGE SCALE GENOMIC DNA]</scope>
    <source>
        <strain evidence="2 3">DSM 28213</strain>
    </source>
</reference>
<proteinExistence type="predicted"/>
<dbReference type="InterPro" id="IPR015890">
    <property type="entry name" value="Chorismate_C"/>
</dbReference>
<sequence>MGLKDTIISTMNELGQKRKPFLFIVDFKGENAIIKPLDNLNNNEISFCFNGVSNTKDTLNISNFNIDCNVFPISFEQYKSQFDKVYQQIERGNTYLLNLTLKTPIKLTASLQDVYYTSKAKYKLYIKDKFVCFSPEIFVQIKNNTILSFPMKGTINANLPNAEQTLLNDSKEIAEHYTIVDLIRNDLNIVAKKVKVDRFRYVDKIESAKGAIFQTSSQISGKLSANWHNHIGDIFSKLLPAGSVTGSPKESTVNIIENTETYHRKYYTGIGGIYDGSSIDSAVLIRFIEKENDNYFYKSGGGITFSSDVKKEYEELLQKIYIPY</sequence>
<dbReference type="InterPro" id="IPR005801">
    <property type="entry name" value="ADC_synthase"/>
</dbReference>
<dbReference type="InterPro" id="IPR019999">
    <property type="entry name" value="Anth_synth_I-like"/>
</dbReference>
<dbReference type="PRINTS" id="PR00095">
    <property type="entry name" value="ANTSNTHASEI"/>
</dbReference>
<dbReference type="Proteomes" id="UP000295215">
    <property type="component" value="Unassembled WGS sequence"/>
</dbReference>
<dbReference type="EMBL" id="SOAG01000005">
    <property type="protein sequence ID" value="TDS64158.1"/>
    <property type="molecule type" value="Genomic_DNA"/>
</dbReference>
<name>A0A4R7F3J9_9FLAO</name>
<dbReference type="AlphaFoldDB" id="A0A4R7F3J9"/>
<gene>
    <name evidence="2" type="ORF">C8P70_1057</name>
</gene>
<protein>
    <submittedName>
        <fullName evidence="2">Para-aminobenzoate synthetase component 1</fullName>
    </submittedName>
</protein>
<dbReference type="PANTHER" id="PTHR11236">
    <property type="entry name" value="AMINOBENZOATE/ANTHRANILATE SYNTHASE"/>
    <property type="match status" value="1"/>
</dbReference>
<dbReference type="Gene3D" id="3.60.120.10">
    <property type="entry name" value="Anthranilate synthase"/>
    <property type="match status" value="1"/>
</dbReference>
<comment type="caution">
    <text evidence="2">The sequence shown here is derived from an EMBL/GenBank/DDBJ whole genome shotgun (WGS) entry which is preliminary data.</text>
</comment>
<dbReference type="SUPFAM" id="SSF56322">
    <property type="entry name" value="ADC synthase"/>
    <property type="match status" value="1"/>
</dbReference>
<keyword evidence="3" id="KW-1185">Reference proteome</keyword>
<dbReference type="GO" id="GO:0046820">
    <property type="term" value="F:4-amino-4-deoxychorismate synthase activity"/>
    <property type="evidence" value="ECO:0007669"/>
    <property type="project" value="TreeGrafter"/>
</dbReference>
<dbReference type="Pfam" id="PF00425">
    <property type="entry name" value="Chorismate_bind"/>
    <property type="match status" value="1"/>
</dbReference>
<dbReference type="NCBIfam" id="NF005486">
    <property type="entry name" value="PRK07093.1"/>
    <property type="match status" value="1"/>
</dbReference>
<feature type="domain" description="Chorismate-utilising enzyme C-terminal" evidence="1">
    <location>
        <begin position="75"/>
        <end position="319"/>
    </location>
</feature>
<evidence type="ECO:0000313" key="2">
    <source>
        <dbReference type="EMBL" id="TDS64158.1"/>
    </source>
</evidence>
<dbReference type="GO" id="GO:0000162">
    <property type="term" value="P:L-tryptophan biosynthetic process"/>
    <property type="evidence" value="ECO:0007669"/>
    <property type="project" value="TreeGrafter"/>
</dbReference>
<evidence type="ECO:0000313" key="3">
    <source>
        <dbReference type="Proteomes" id="UP000295215"/>
    </source>
</evidence>
<dbReference type="PANTHER" id="PTHR11236:SF50">
    <property type="entry name" value="AMINODEOXYCHORISMATE SYNTHASE COMPONENT 1"/>
    <property type="match status" value="1"/>
</dbReference>
<dbReference type="RefSeq" id="WP_133711854.1">
    <property type="nucleotide sequence ID" value="NZ_SOAG01000005.1"/>
</dbReference>
<accession>A0A4R7F3J9</accession>
<evidence type="ECO:0000259" key="1">
    <source>
        <dbReference type="Pfam" id="PF00425"/>
    </source>
</evidence>